<evidence type="ECO:0000256" key="3">
    <source>
        <dbReference type="ARBA" id="ARBA00022833"/>
    </source>
</evidence>
<dbReference type="SUPFAM" id="SSF57783">
    <property type="entry name" value="Zinc beta-ribbon"/>
    <property type="match status" value="1"/>
</dbReference>
<dbReference type="InterPro" id="IPR000305">
    <property type="entry name" value="GIY-YIG_endonuc"/>
</dbReference>
<dbReference type="EMBL" id="RJJD01000015">
    <property type="protein sequence ID" value="RNI23562.1"/>
    <property type="molecule type" value="Genomic_DNA"/>
</dbReference>
<keyword evidence="6" id="KW-1185">Reference proteome</keyword>
<dbReference type="PANTHER" id="PTHR30313:SF2">
    <property type="entry name" value="DNA PRIMASE"/>
    <property type="match status" value="1"/>
</dbReference>
<dbReference type="RefSeq" id="WP_123128483.1">
    <property type="nucleotide sequence ID" value="NZ_RJJD01000015.1"/>
</dbReference>
<dbReference type="Proteomes" id="UP000272117">
    <property type="component" value="Unassembled WGS sequence"/>
</dbReference>
<name>A0A3M9MDC9_9BACT</name>
<accession>A0A3M9MDC9</accession>
<evidence type="ECO:0000256" key="1">
    <source>
        <dbReference type="ARBA" id="ARBA00022723"/>
    </source>
</evidence>
<dbReference type="GO" id="GO:0005737">
    <property type="term" value="C:cytoplasm"/>
    <property type="evidence" value="ECO:0007669"/>
    <property type="project" value="TreeGrafter"/>
</dbReference>
<dbReference type="Gene3D" id="3.40.1440.10">
    <property type="entry name" value="GIY-YIG endonuclease"/>
    <property type="match status" value="1"/>
</dbReference>
<dbReference type="SUPFAM" id="SSF82771">
    <property type="entry name" value="GIY-YIG endonuclease"/>
    <property type="match status" value="1"/>
</dbReference>
<evidence type="ECO:0000313" key="6">
    <source>
        <dbReference type="Proteomes" id="UP000272117"/>
    </source>
</evidence>
<dbReference type="InterPro" id="IPR035901">
    <property type="entry name" value="GIY-YIG_endonuc_sf"/>
</dbReference>
<evidence type="ECO:0000259" key="4">
    <source>
        <dbReference type="PROSITE" id="PS50164"/>
    </source>
</evidence>
<sequence>MNIKETIDIIQKEFSILDLVSPYTNLTEKGRDLIGVCPICKSKTGFMVSIRKNICKCFTCGKGGGPINFIMVFENLKFKIALDFIITKFSKTLGPSFISSDLSKGSVYVLKLENNCFYVGFTQNMSRRMAEHFSGNGAIWTKINRPISLECEFKDKTLNYENYLTEAGIIKYGYEYIRGGDHLYFARKYGKAKHNVIIKK</sequence>
<evidence type="ECO:0000256" key="2">
    <source>
        <dbReference type="ARBA" id="ARBA00022771"/>
    </source>
</evidence>
<dbReference type="InterPro" id="IPR002694">
    <property type="entry name" value="Znf_CHC2"/>
</dbReference>
<reference evidence="5 6" key="1">
    <citation type="submission" date="2018-11" db="EMBL/GenBank/DDBJ databases">
        <title>Rufibacter latericius sp. nov., isolated from water in Baiyang Lake.</title>
        <authorList>
            <person name="Yang Y."/>
        </authorList>
    </citation>
    <scope>NUCLEOTIDE SEQUENCE [LARGE SCALE GENOMIC DNA]</scope>
    <source>
        <strain evidence="5 6">R-22-1c-1</strain>
    </source>
</reference>
<feature type="domain" description="GIY-YIG" evidence="4">
    <location>
        <begin position="103"/>
        <end position="191"/>
    </location>
</feature>
<gene>
    <name evidence="5" type="ORF">EFB08_18705</name>
</gene>
<dbReference type="Pfam" id="PF01807">
    <property type="entry name" value="Zn_ribbon_DnaG"/>
    <property type="match status" value="1"/>
</dbReference>
<dbReference type="InterPro" id="IPR050219">
    <property type="entry name" value="DnaG_primase"/>
</dbReference>
<dbReference type="GO" id="GO:0006269">
    <property type="term" value="P:DNA replication, synthesis of primer"/>
    <property type="evidence" value="ECO:0007669"/>
    <property type="project" value="TreeGrafter"/>
</dbReference>
<organism evidence="5 6">
    <name type="scientific">Rufibacter latericius</name>
    <dbReference type="NCBI Taxonomy" id="2487040"/>
    <lineage>
        <taxon>Bacteria</taxon>
        <taxon>Pseudomonadati</taxon>
        <taxon>Bacteroidota</taxon>
        <taxon>Cytophagia</taxon>
        <taxon>Cytophagales</taxon>
        <taxon>Hymenobacteraceae</taxon>
        <taxon>Rufibacter</taxon>
    </lineage>
</organism>
<dbReference type="Pfam" id="PF01541">
    <property type="entry name" value="GIY-YIG"/>
    <property type="match status" value="1"/>
</dbReference>
<dbReference type="SMART" id="SM00400">
    <property type="entry name" value="ZnF_CHCC"/>
    <property type="match status" value="1"/>
</dbReference>
<keyword evidence="3" id="KW-0862">Zinc</keyword>
<dbReference type="PROSITE" id="PS50164">
    <property type="entry name" value="GIY_YIG"/>
    <property type="match status" value="1"/>
</dbReference>
<comment type="caution">
    <text evidence="5">The sequence shown here is derived from an EMBL/GenBank/DDBJ whole genome shotgun (WGS) entry which is preliminary data.</text>
</comment>
<dbReference type="Gene3D" id="3.90.580.10">
    <property type="entry name" value="Zinc finger, CHC2-type domain"/>
    <property type="match status" value="1"/>
</dbReference>
<dbReference type="InterPro" id="IPR036977">
    <property type="entry name" value="DNA_primase_Znf_CHC2"/>
</dbReference>
<dbReference type="AlphaFoldDB" id="A0A3M9MDC9"/>
<proteinExistence type="predicted"/>
<dbReference type="OrthoDB" id="1495241at2"/>
<keyword evidence="2" id="KW-0863">Zinc-finger</keyword>
<keyword evidence="1" id="KW-0479">Metal-binding</keyword>
<dbReference type="GO" id="GO:0008270">
    <property type="term" value="F:zinc ion binding"/>
    <property type="evidence" value="ECO:0007669"/>
    <property type="project" value="UniProtKB-KW"/>
</dbReference>
<dbReference type="PANTHER" id="PTHR30313">
    <property type="entry name" value="DNA PRIMASE"/>
    <property type="match status" value="1"/>
</dbReference>
<evidence type="ECO:0000313" key="5">
    <source>
        <dbReference type="EMBL" id="RNI23562.1"/>
    </source>
</evidence>
<dbReference type="GO" id="GO:0003677">
    <property type="term" value="F:DNA binding"/>
    <property type="evidence" value="ECO:0007669"/>
    <property type="project" value="InterPro"/>
</dbReference>
<protein>
    <recommendedName>
        <fullName evidence="4">GIY-YIG domain-containing protein</fullName>
    </recommendedName>
</protein>
<dbReference type="GO" id="GO:0003899">
    <property type="term" value="F:DNA-directed RNA polymerase activity"/>
    <property type="evidence" value="ECO:0007669"/>
    <property type="project" value="InterPro"/>
</dbReference>